<organism evidence="11 12">
    <name type="scientific">Nepenthes gracilis</name>
    <name type="common">Slender pitcher plant</name>
    <dbReference type="NCBI Taxonomy" id="150966"/>
    <lineage>
        <taxon>Eukaryota</taxon>
        <taxon>Viridiplantae</taxon>
        <taxon>Streptophyta</taxon>
        <taxon>Embryophyta</taxon>
        <taxon>Tracheophyta</taxon>
        <taxon>Spermatophyta</taxon>
        <taxon>Magnoliopsida</taxon>
        <taxon>eudicotyledons</taxon>
        <taxon>Gunneridae</taxon>
        <taxon>Pentapetalae</taxon>
        <taxon>Caryophyllales</taxon>
        <taxon>Nepenthaceae</taxon>
        <taxon>Nepenthes</taxon>
    </lineage>
</organism>
<dbReference type="InterPro" id="IPR000719">
    <property type="entry name" value="Prot_kinase_dom"/>
</dbReference>
<keyword evidence="4" id="KW-0677">Repeat</keyword>
<dbReference type="Gene3D" id="3.30.200.20">
    <property type="entry name" value="Phosphorylase Kinase, domain 1"/>
    <property type="match status" value="1"/>
</dbReference>
<dbReference type="InterPro" id="IPR050647">
    <property type="entry name" value="Plant_LRR-RLKs"/>
</dbReference>
<dbReference type="InterPro" id="IPR001611">
    <property type="entry name" value="Leu-rich_rpt"/>
</dbReference>
<dbReference type="GO" id="GO:0033612">
    <property type="term" value="F:receptor serine/threonine kinase binding"/>
    <property type="evidence" value="ECO:0007669"/>
    <property type="project" value="TreeGrafter"/>
</dbReference>
<feature type="chain" id="PRO_5042278378" description="Protein kinase domain-containing protein" evidence="9">
    <location>
        <begin position="24"/>
        <end position="769"/>
    </location>
</feature>
<dbReference type="InterPro" id="IPR003591">
    <property type="entry name" value="Leu-rich_rpt_typical-subtyp"/>
</dbReference>
<dbReference type="AlphaFoldDB" id="A0AAD3XRP1"/>
<name>A0AAD3XRP1_NEPGR</name>
<proteinExistence type="predicted"/>
<evidence type="ECO:0000313" key="12">
    <source>
        <dbReference type="Proteomes" id="UP001279734"/>
    </source>
</evidence>
<evidence type="ECO:0000256" key="8">
    <source>
        <dbReference type="SAM" id="Phobius"/>
    </source>
</evidence>
<keyword evidence="7" id="KW-0325">Glycoprotein</keyword>
<dbReference type="InterPro" id="IPR001245">
    <property type="entry name" value="Ser-Thr/Tyr_kinase_cat_dom"/>
</dbReference>
<feature type="signal peptide" evidence="9">
    <location>
        <begin position="1"/>
        <end position="23"/>
    </location>
</feature>
<dbReference type="GO" id="GO:0016020">
    <property type="term" value="C:membrane"/>
    <property type="evidence" value="ECO:0007669"/>
    <property type="project" value="UniProtKB-SubCell"/>
</dbReference>
<evidence type="ECO:0000256" key="6">
    <source>
        <dbReference type="ARBA" id="ARBA00023136"/>
    </source>
</evidence>
<dbReference type="GO" id="GO:0005524">
    <property type="term" value="F:ATP binding"/>
    <property type="evidence" value="ECO:0007669"/>
    <property type="project" value="InterPro"/>
</dbReference>
<keyword evidence="3 8" id="KW-0812">Transmembrane</keyword>
<dbReference type="PANTHER" id="PTHR48056">
    <property type="entry name" value="LRR RECEPTOR-LIKE SERINE/THREONINE-PROTEIN KINASE-RELATED"/>
    <property type="match status" value="1"/>
</dbReference>
<keyword evidence="2" id="KW-0433">Leucine-rich repeat</keyword>
<dbReference type="InterPro" id="IPR055414">
    <property type="entry name" value="LRR_R13L4/SHOC2-like"/>
</dbReference>
<dbReference type="CDD" id="cd12087">
    <property type="entry name" value="TM_EGFR-like"/>
    <property type="match status" value="1"/>
</dbReference>
<reference evidence="11" key="1">
    <citation type="submission" date="2023-05" db="EMBL/GenBank/DDBJ databases">
        <title>Nepenthes gracilis genome sequencing.</title>
        <authorList>
            <person name="Fukushima K."/>
        </authorList>
    </citation>
    <scope>NUCLEOTIDE SEQUENCE</scope>
    <source>
        <strain evidence="11">SING2019-196</strain>
    </source>
</reference>
<comment type="subcellular location">
    <subcellularLocation>
        <location evidence="1">Membrane</location>
        <topology evidence="1">Single-pass membrane protein</topology>
    </subcellularLocation>
</comment>
<keyword evidence="6 8" id="KW-0472">Membrane</keyword>
<dbReference type="Pfam" id="PF07714">
    <property type="entry name" value="PK_Tyr_Ser-Thr"/>
    <property type="match status" value="1"/>
</dbReference>
<dbReference type="Pfam" id="PF23598">
    <property type="entry name" value="LRR_14"/>
    <property type="match status" value="1"/>
</dbReference>
<dbReference type="Gene3D" id="3.80.10.10">
    <property type="entry name" value="Ribonuclease Inhibitor"/>
    <property type="match status" value="2"/>
</dbReference>
<accession>A0AAD3XRP1</accession>
<dbReference type="FunFam" id="3.80.10.10:FF:000380">
    <property type="entry name" value="Putative inactive leucine-rich repeat receptor-like protein kinase"/>
    <property type="match status" value="1"/>
</dbReference>
<protein>
    <recommendedName>
        <fullName evidence="10">Protein kinase domain-containing protein</fullName>
    </recommendedName>
</protein>
<keyword evidence="5 8" id="KW-1133">Transmembrane helix</keyword>
<comment type="caution">
    <text evidence="11">The sequence shown here is derived from an EMBL/GenBank/DDBJ whole genome shotgun (WGS) entry which is preliminary data.</text>
</comment>
<dbReference type="SUPFAM" id="SSF56112">
    <property type="entry name" value="Protein kinase-like (PK-like)"/>
    <property type="match status" value="1"/>
</dbReference>
<feature type="transmembrane region" description="Helical" evidence="8">
    <location>
        <begin position="394"/>
        <end position="417"/>
    </location>
</feature>
<evidence type="ECO:0000256" key="1">
    <source>
        <dbReference type="ARBA" id="ARBA00004167"/>
    </source>
</evidence>
<evidence type="ECO:0000256" key="4">
    <source>
        <dbReference type="ARBA" id="ARBA00022737"/>
    </source>
</evidence>
<dbReference type="Gene3D" id="1.10.510.10">
    <property type="entry name" value="Transferase(Phosphotransferase) domain 1"/>
    <property type="match status" value="1"/>
</dbReference>
<dbReference type="PROSITE" id="PS51450">
    <property type="entry name" value="LRR"/>
    <property type="match status" value="1"/>
</dbReference>
<evidence type="ECO:0000256" key="2">
    <source>
        <dbReference type="ARBA" id="ARBA00022614"/>
    </source>
</evidence>
<dbReference type="PROSITE" id="PS50011">
    <property type="entry name" value="PROTEIN_KINASE_DOM"/>
    <property type="match status" value="1"/>
</dbReference>
<feature type="domain" description="Protein kinase" evidence="10">
    <location>
        <begin position="481"/>
        <end position="749"/>
    </location>
</feature>
<gene>
    <name evidence="11" type="ORF">Nepgr_016868</name>
</gene>
<evidence type="ECO:0000256" key="7">
    <source>
        <dbReference type="ARBA" id="ARBA00023180"/>
    </source>
</evidence>
<dbReference type="InterPro" id="IPR032675">
    <property type="entry name" value="LRR_dom_sf"/>
</dbReference>
<dbReference type="InterPro" id="IPR011009">
    <property type="entry name" value="Kinase-like_dom_sf"/>
</dbReference>
<dbReference type="FunFam" id="1.10.510.10:FF:000657">
    <property type="entry name" value="Putative inactive leucine-rich repeat receptor-like protein kinase"/>
    <property type="match status" value="1"/>
</dbReference>
<evidence type="ECO:0000256" key="5">
    <source>
        <dbReference type="ARBA" id="ARBA00022989"/>
    </source>
</evidence>
<keyword evidence="12" id="KW-1185">Reference proteome</keyword>
<dbReference type="EMBL" id="BSYO01000014">
    <property type="protein sequence ID" value="GMH15027.1"/>
    <property type="molecule type" value="Genomic_DNA"/>
</dbReference>
<dbReference type="FunFam" id="3.80.10.10:FF:000155">
    <property type="entry name" value="Putative inactive leucine-rich repeat receptor-like protein kinase"/>
    <property type="match status" value="1"/>
</dbReference>
<dbReference type="SUPFAM" id="SSF52058">
    <property type="entry name" value="L domain-like"/>
    <property type="match status" value="1"/>
</dbReference>
<dbReference type="GO" id="GO:0004674">
    <property type="term" value="F:protein serine/threonine kinase activity"/>
    <property type="evidence" value="ECO:0007669"/>
    <property type="project" value="UniProtKB-EC"/>
</dbReference>
<evidence type="ECO:0000313" key="11">
    <source>
        <dbReference type="EMBL" id="GMH15027.1"/>
    </source>
</evidence>
<dbReference type="Proteomes" id="UP001279734">
    <property type="component" value="Unassembled WGS sequence"/>
</dbReference>
<dbReference type="PANTHER" id="PTHR48056:SF71">
    <property type="entry name" value="LEUCINE-RICH REPEAT PROTEIN KINASE FAMILY PROTEIN"/>
    <property type="match status" value="1"/>
</dbReference>
<evidence type="ECO:0000256" key="3">
    <source>
        <dbReference type="ARBA" id="ARBA00022692"/>
    </source>
</evidence>
<evidence type="ECO:0000259" key="10">
    <source>
        <dbReference type="PROSITE" id="PS50011"/>
    </source>
</evidence>
<keyword evidence="9" id="KW-0732">Signal</keyword>
<dbReference type="SMART" id="SM00369">
    <property type="entry name" value="LRR_TYP"/>
    <property type="match status" value="5"/>
</dbReference>
<sequence>MGFWDLVFVLFLSWIFYIPRTHQLQTYQTQVLLQLRKHLEYPPQLKGWENYNGDFCAMLLPSSVSITCQNNSVTELKITGDKFAKSSEFTGFSILDRTLSEGFSIDSFVTTLTRLTSLKVVSLVSLGIWGQLPDKIHRLYSLEVLDLSSNFLYGSIPPKISAIQKLQSLTLDGNFFNGTVPDWLNSLANLTILSLKNNQIVGHFPSSLCRIATLTDLALSQNKLSGKLPDLDDLNKLHLLDLRENHFDSQLPRMPKGLVTALLSENSFSGNIPEKFGELTQLRHFDLSYNSLSGTPPSALFSLPKISYLNLASNMLRGSLSSQLRCGDELGFVDISTNRLTGKLPPCLDTSSDKRVVKFSGNCLSVDSLHQHHESYCKEQHMLRRRSRGKERGLIAGVIGGIAILTIVLAFGFVILLRKYHARASMEEHKLPDTVQDNLQTGHSAELLANARLISQAAKAGIEGASSYRLFSLGEIEQATSNFSTLLGEGFMGKVFRGRLADGTDVAIRFVSLFRKYPIQSLKLRLDLLAKLRHPHLVGLLGHCIDGGGQEQFHASRVFLVYEFMPNGSFRTHLAENCLQKALKWSDRLAILIDVAKAVHFLHTGVIPGSFSNRLTTSNILLDEHLIAKLSDYGMSILTEELEKIEGKGESSKAWQKGKLEDDVYNFGFILLEALVGPIAGGKGEAFLLHEMVSFGNQDGQRKIVDPIVLATSSQESLSIVISITSKCISPEAFTHPSFEDVLWNLQYAAQVQASSDADRKSDATSLSS</sequence>
<evidence type="ECO:0000256" key="9">
    <source>
        <dbReference type="SAM" id="SignalP"/>
    </source>
</evidence>